<keyword evidence="1" id="KW-0472">Membrane</keyword>
<gene>
    <name evidence="2" type="ORF">RHOFW104T7_00260</name>
</gene>
<dbReference type="EMBL" id="LVJS01000088">
    <property type="protein sequence ID" value="KZC22521.1"/>
    <property type="molecule type" value="Genomic_DNA"/>
</dbReference>
<organism evidence="2 3">
    <name type="scientific">Rhodanobacter thiooxydans</name>
    <dbReference type="NCBI Taxonomy" id="416169"/>
    <lineage>
        <taxon>Bacteria</taxon>
        <taxon>Pseudomonadati</taxon>
        <taxon>Pseudomonadota</taxon>
        <taxon>Gammaproteobacteria</taxon>
        <taxon>Lysobacterales</taxon>
        <taxon>Rhodanobacteraceae</taxon>
        <taxon>Rhodanobacter</taxon>
    </lineage>
</organism>
<evidence type="ECO:0000313" key="3">
    <source>
        <dbReference type="Proteomes" id="UP000076131"/>
    </source>
</evidence>
<sequence length="123" mass="13138">MDISETYLTLGAVTFELGVPLAAIVVVAFVPRIRKFAVVLLGAVTPLLLAYAFIAASYFSAPAEPSGRFPFSAVWVMSFVVYLALVLAGTALALIPKPSNLYGRYFIGFLSAPICYALLNLVS</sequence>
<feature type="transmembrane region" description="Helical" evidence="1">
    <location>
        <begin position="37"/>
        <end position="61"/>
    </location>
</feature>
<feature type="transmembrane region" description="Helical" evidence="1">
    <location>
        <begin position="73"/>
        <end position="95"/>
    </location>
</feature>
<keyword evidence="3" id="KW-1185">Reference proteome</keyword>
<accession>A0A154QFU0</accession>
<dbReference type="STRING" id="416169.RHOFW104T7_00260"/>
<feature type="transmembrane region" description="Helical" evidence="1">
    <location>
        <begin position="6"/>
        <end position="30"/>
    </location>
</feature>
<keyword evidence="1" id="KW-1133">Transmembrane helix</keyword>
<evidence type="ECO:0000256" key="1">
    <source>
        <dbReference type="SAM" id="Phobius"/>
    </source>
</evidence>
<reference evidence="2 3" key="1">
    <citation type="journal article" date="2016" name="MBio">
        <title>Lateral Gene Transfer in a Heavy Metal-Contaminated-Groundwater Microbial Community.</title>
        <authorList>
            <person name="Hemme C.L."/>
            <person name="Green S.J."/>
            <person name="Rishishwar L."/>
            <person name="Prakash O."/>
            <person name="Pettenato A."/>
            <person name="Chakraborty R."/>
            <person name="Deutschbauer A.M."/>
            <person name="Van Nostrand J.D."/>
            <person name="Wu L."/>
            <person name="He Z."/>
            <person name="Jordan I.K."/>
            <person name="Hazen T.C."/>
            <person name="Arkin A.P."/>
            <person name="Kostka J.E."/>
            <person name="Zhou J."/>
        </authorList>
    </citation>
    <scope>NUCLEOTIDE SEQUENCE [LARGE SCALE GENOMIC DNA]</scope>
    <source>
        <strain evidence="2 3">FW104-T7</strain>
    </source>
</reference>
<dbReference type="AlphaFoldDB" id="A0A154QFU0"/>
<keyword evidence="1" id="KW-0812">Transmembrane</keyword>
<feature type="transmembrane region" description="Helical" evidence="1">
    <location>
        <begin position="102"/>
        <end position="122"/>
    </location>
</feature>
<protein>
    <submittedName>
        <fullName evidence="2">Uncharacterized protein</fullName>
    </submittedName>
</protein>
<proteinExistence type="predicted"/>
<evidence type="ECO:0000313" key="2">
    <source>
        <dbReference type="EMBL" id="KZC22521.1"/>
    </source>
</evidence>
<comment type="caution">
    <text evidence="2">The sequence shown here is derived from an EMBL/GenBank/DDBJ whole genome shotgun (WGS) entry which is preliminary data.</text>
</comment>
<dbReference type="Proteomes" id="UP000076131">
    <property type="component" value="Unassembled WGS sequence"/>
</dbReference>
<name>A0A154QFU0_9GAMM</name>